<accession>A0AAE0L1G2</accession>
<organism evidence="2 3">
    <name type="scientific">Cymbomonas tetramitiformis</name>
    <dbReference type="NCBI Taxonomy" id="36881"/>
    <lineage>
        <taxon>Eukaryota</taxon>
        <taxon>Viridiplantae</taxon>
        <taxon>Chlorophyta</taxon>
        <taxon>Pyramimonadophyceae</taxon>
        <taxon>Pyramimonadales</taxon>
        <taxon>Pyramimonadaceae</taxon>
        <taxon>Cymbomonas</taxon>
    </lineage>
</organism>
<keyword evidence="3" id="KW-1185">Reference proteome</keyword>
<evidence type="ECO:0000256" key="1">
    <source>
        <dbReference type="SAM" id="MobiDB-lite"/>
    </source>
</evidence>
<name>A0AAE0L1G2_9CHLO</name>
<feature type="region of interest" description="Disordered" evidence="1">
    <location>
        <begin position="228"/>
        <end position="251"/>
    </location>
</feature>
<comment type="caution">
    <text evidence="2">The sequence shown here is derived from an EMBL/GenBank/DDBJ whole genome shotgun (WGS) entry which is preliminary data.</text>
</comment>
<evidence type="ECO:0000313" key="2">
    <source>
        <dbReference type="EMBL" id="KAK3268205.1"/>
    </source>
</evidence>
<gene>
    <name evidence="2" type="ORF">CYMTET_23276</name>
</gene>
<proteinExistence type="predicted"/>
<evidence type="ECO:0000313" key="3">
    <source>
        <dbReference type="Proteomes" id="UP001190700"/>
    </source>
</evidence>
<dbReference type="EMBL" id="LGRX02011961">
    <property type="protein sequence ID" value="KAK3268205.1"/>
    <property type="molecule type" value="Genomic_DNA"/>
</dbReference>
<dbReference type="AlphaFoldDB" id="A0AAE0L1G2"/>
<dbReference type="Proteomes" id="UP001190700">
    <property type="component" value="Unassembled WGS sequence"/>
</dbReference>
<sequence length="626" mass="69243">MSSEPIRSKISAISLYDVFAHVCSTDNNLAARRLNDVLRGGQTDVPTIRSIIETKTAYTTFPESAKVRPTPIITYTSQCDSVLEEFTKIFEKGAKYNKTASITQLASLKTFTTDTYPGLRSLLQPSTTTDALPLSSHTAPPPPTTLPAFLNPTDLPPRLRAPFAQYHDISVTGPTLTAFTTAAVVTELPQQLLLHTCAIFHRKNKPQKGYVKEVWVCKCSEDPFRSSKTRVDLRPSQGTTSTASVPRPATTSTACGCTASFSITPVKPKTGDPATQIVKVVAVLAHTGHSPGTATDLASLNLLPEVYRELVQICRLHNQSTFQIKRAHKHFLNEGLRSYPRRKWAFRSDGQQALTYTYDDSTHTLGCNVFSITQGGHRFLESSQEVLATGGLREVIQPLVPNILSRTPPPPPFLRIEQPSTDLCLPESHPSVSEMQEIVKHLIQPLPHFASKEFLVIDLDQFTTSLTAPFLPTNPLHLPFHQQKCLFAFVHEPAGEWRLFVLDGEVSHTVYVFDPSGPRHIPPYVLDSLRGVTAEFDHSWTVQPLAFSMDIHNYNSALWCVEVVCTATAVSEAQASQFYDLLPYVLTETFKAKSIHNITPDLSIDKVHSGLERNAAYIGLPLPVQL</sequence>
<reference evidence="2 3" key="1">
    <citation type="journal article" date="2015" name="Genome Biol. Evol.">
        <title>Comparative Genomics of a Bacterivorous Green Alga Reveals Evolutionary Causalities and Consequences of Phago-Mixotrophic Mode of Nutrition.</title>
        <authorList>
            <person name="Burns J.A."/>
            <person name="Paasch A."/>
            <person name="Narechania A."/>
            <person name="Kim E."/>
        </authorList>
    </citation>
    <scope>NUCLEOTIDE SEQUENCE [LARGE SCALE GENOMIC DNA]</scope>
    <source>
        <strain evidence="2 3">PLY_AMNH</strain>
    </source>
</reference>
<protein>
    <submittedName>
        <fullName evidence="2">Uncharacterized protein</fullName>
    </submittedName>
</protein>